<keyword evidence="3" id="KW-0808">Transferase</keyword>
<feature type="region of interest" description="Disordered" evidence="10">
    <location>
        <begin position="466"/>
        <end position="513"/>
    </location>
</feature>
<dbReference type="Proteomes" id="UP001153076">
    <property type="component" value="Unassembled WGS sequence"/>
</dbReference>
<dbReference type="CDD" id="cd05599">
    <property type="entry name" value="STKc_NDR_like"/>
    <property type="match status" value="1"/>
</dbReference>
<accession>A0A9Q1QE33</accession>
<dbReference type="AlphaFoldDB" id="A0A9Q1QE33"/>
<feature type="compositionally biased region" description="Basic and acidic residues" evidence="10">
    <location>
        <begin position="12"/>
        <end position="24"/>
    </location>
</feature>
<evidence type="ECO:0000313" key="13">
    <source>
        <dbReference type="Proteomes" id="UP001153076"/>
    </source>
</evidence>
<protein>
    <recommendedName>
        <fullName evidence="11">Protein kinase domain-containing protein</fullName>
    </recommendedName>
</protein>
<dbReference type="PANTHER" id="PTHR22988">
    <property type="entry name" value="MYOTONIC DYSTROPHY S/T KINASE-RELATED"/>
    <property type="match status" value="1"/>
</dbReference>
<dbReference type="FunFam" id="3.30.200.20:FF:000102">
    <property type="entry name" value="Non-specific serine/threonine protein kinase"/>
    <property type="match status" value="1"/>
</dbReference>
<reference evidence="12" key="1">
    <citation type="submission" date="2022-04" db="EMBL/GenBank/DDBJ databases">
        <title>Carnegiea gigantea Genome sequencing and assembly v2.</title>
        <authorList>
            <person name="Copetti D."/>
            <person name="Sanderson M.J."/>
            <person name="Burquez A."/>
            <person name="Wojciechowski M.F."/>
        </authorList>
    </citation>
    <scope>NUCLEOTIDE SEQUENCE</scope>
    <source>
        <strain evidence="12">SGP5-SGP5p</strain>
        <tissue evidence="12">Aerial part</tissue>
    </source>
</reference>
<evidence type="ECO:0000259" key="11">
    <source>
        <dbReference type="PROSITE" id="PS50011"/>
    </source>
</evidence>
<dbReference type="CDD" id="cd21742">
    <property type="entry name" value="MobB_NDR_LATS-like"/>
    <property type="match status" value="1"/>
</dbReference>
<comment type="similarity">
    <text evidence="1">Belongs to the protein kinase superfamily. AGC Ser/Thr protein kinase family.</text>
</comment>
<gene>
    <name evidence="12" type="ORF">Cgig2_033030</name>
</gene>
<feature type="domain" description="Protein kinase" evidence="11">
    <location>
        <begin position="118"/>
        <end position="421"/>
    </location>
</feature>
<keyword evidence="5" id="KW-0418">Kinase</keyword>
<dbReference type="Gene3D" id="3.30.200.20">
    <property type="entry name" value="Phosphorylase Kinase, domain 1"/>
    <property type="match status" value="1"/>
</dbReference>
<evidence type="ECO:0000256" key="10">
    <source>
        <dbReference type="SAM" id="MobiDB-lite"/>
    </source>
</evidence>
<dbReference type="PANTHER" id="PTHR22988:SF76">
    <property type="entry name" value="CHROMOSOME UNDETERMINED SCAFFOLD_135, WHOLE GENOME SHOTGUN SEQUENCE"/>
    <property type="match status" value="1"/>
</dbReference>
<evidence type="ECO:0000313" key="12">
    <source>
        <dbReference type="EMBL" id="KAJ8438151.1"/>
    </source>
</evidence>
<dbReference type="SUPFAM" id="SSF56112">
    <property type="entry name" value="Protein kinase-like (PK-like)"/>
    <property type="match status" value="1"/>
</dbReference>
<feature type="compositionally biased region" description="Low complexity" evidence="10">
    <location>
        <begin position="472"/>
        <end position="483"/>
    </location>
</feature>
<dbReference type="FunFam" id="1.10.510.10:FF:000057">
    <property type="entry name" value="Non-specific serine/threonine protein kinase"/>
    <property type="match status" value="1"/>
</dbReference>
<dbReference type="PROSITE" id="PS00108">
    <property type="entry name" value="PROTEIN_KINASE_ST"/>
    <property type="match status" value="1"/>
</dbReference>
<evidence type="ECO:0000256" key="3">
    <source>
        <dbReference type="ARBA" id="ARBA00022679"/>
    </source>
</evidence>
<dbReference type="OrthoDB" id="3638488at2759"/>
<dbReference type="InterPro" id="IPR000719">
    <property type="entry name" value="Prot_kinase_dom"/>
</dbReference>
<dbReference type="EMBL" id="JAKOGI010000267">
    <property type="protein sequence ID" value="KAJ8438151.1"/>
    <property type="molecule type" value="Genomic_DNA"/>
</dbReference>
<dbReference type="GO" id="GO:0004674">
    <property type="term" value="F:protein serine/threonine kinase activity"/>
    <property type="evidence" value="ECO:0007669"/>
    <property type="project" value="UniProtKB-EC"/>
</dbReference>
<comment type="caution">
    <text evidence="12">The sequence shown here is derived from an EMBL/GenBank/DDBJ whole genome shotgun (WGS) entry which is preliminary data.</text>
</comment>
<keyword evidence="2" id="KW-0597">Phosphoprotein</keyword>
<dbReference type="Pfam" id="PF00069">
    <property type="entry name" value="Pkinase"/>
    <property type="match status" value="2"/>
</dbReference>
<dbReference type="InterPro" id="IPR017441">
    <property type="entry name" value="Protein_kinase_ATP_BS"/>
</dbReference>
<feature type="region of interest" description="Disordered" evidence="10">
    <location>
        <begin position="1"/>
        <end position="48"/>
    </location>
</feature>
<keyword evidence="4 9" id="KW-0547">Nucleotide-binding</keyword>
<feature type="region of interest" description="Disordered" evidence="10">
    <location>
        <begin position="278"/>
        <end position="307"/>
    </location>
</feature>
<evidence type="ECO:0000256" key="7">
    <source>
        <dbReference type="ARBA" id="ARBA00047899"/>
    </source>
</evidence>
<sequence>MDSAKSWLHKFQPREKRSSRKKDSMMGSKEGSGPTSDDDEASNITKQRVAAAKQYIEKHYKEQMKNLQERKERRSVLEKKLADADVSEEDQNNLLKFLEKKETEYMRLQRHKMGVDDFELLTMIGKGAFGEVRICREKTTGQVYAMKKLKKAEMLRRGQVEHVKAERNVLAEVDSNCIVKLYFSFQDEEYLYLIMEYLPGGDMMTLLMRKDTLTEDEARFYVAETVLAIESIHRHNYIHRDIKPDNLLLDRYGHLRLSDFGLCKPLDCSALEEKDFEINSSGDSSTDDSSTKPRRTQHEQLQHWQKNRRQLAYSTVGTPDYIAPEVLLKKGYGMECDWWSLGAIMYEMLVGYPPFYSDDPMSTCRKIVNWKTHLKFPEEAKLSPEAKELISKLLCNVDDRLGSNGAHEIKVSTEIASDVYMQSDNHVQSASKSGPWRKMLSSKDLNFVGYTYKNFEIVNDYTVPGIEEDSSSETSSEAGTSGDQSVQESSLNRLPSKLEGSESQTEAPPPNRS</sequence>
<comment type="catalytic activity">
    <reaction evidence="7">
        <text>L-threonyl-[protein] + ATP = O-phospho-L-threonyl-[protein] + ADP + H(+)</text>
        <dbReference type="Rhea" id="RHEA:46608"/>
        <dbReference type="Rhea" id="RHEA-COMP:11060"/>
        <dbReference type="Rhea" id="RHEA-COMP:11605"/>
        <dbReference type="ChEBI" id="CHEBI:15378"/>
        <dbReference type="ChEBI" id="CHEBI:30013"/>
        <dbReference type="ChEBI" id="CHEBI:30616"/>
        <dbReference type="ChEBI" id="CHEBI:61977"/>
        <dbReference type="ChEBI" id="CHEBI:456216"/>
        <dbReference type="EC" id="2.7.11.1"/>
    </reaction>
</comment>
<dbReference type="InterPro" id="IPR050839">
    <property type="entry name" value="Rho-assoc_Ser/Thr_Kinase"/>
</dbReference>
<dbReference type="PROSITE" id="PS00107">
    <property type="entry name" value="PROTEIN_KINASE_ATP"/>
    <property type="match status" value="1"/>
</dbReference>
<evidence type="ECO:0000256" key="1">
    <source>
        <dbReference type="ARBA" id="ARBA00009903"/>
    </source>
</evidence>
<feature type="binding site" evidence="9">
    <location>
        <position position="147"/>
    </location>
    <ligand>
        <name>ATP</name>
        <dbReference type="ChEBI" id="CHEBI:30616"/>
    </ligand>
</feature>
<comment type="catalytic activity">
    <reaction evidence="8">
        <text>L-seryl-[protein] + ATP = O-phospho-L-seryl-[protein] + ADP + H(+)</text>
        <dbReference type="Rhea" id="RHEA:17989"/>
        <dbReference type="Rhea" id="RHEA-COMP:9863"/>
        <dbReference type="Rhea" id="RHEA-COMP:11604"/>
        <dbReference type="ChEBI" id="CHEBI:15378"/>
        <dbReference type="ChEBI" id="CHEBI:29999"/>
        <dbReference type="ChEBI" id="CHEBI:30616"/>
        <dbReference type="ChEBI" id="CHEBI:83421"/>
        <dbReference type="ChEBI" id="CHEBI:456216"/>
        <dbReference type="EC" id="2.7.11.1"/>
    </reaction>
</comment>
<evidence type="ECO:0000256" key="4">
    <source>
        <dbReference type="ARBA" id="ARBA00022741"/>
    </source>
</evidence>
<evidence type="ECO:0000256" key="9">
    <source>
        <dbReference type="PROSITE-ProRule" id="PRU10141"/>
    </source>
</evidence>
<feature type="compositionally biased region" description="Polar residues" evidence="10">
    <location>
        <begin position="484"/>
        <end position="493"/>
    </location>
</feature>
<dbReference type="Gene3D" id="1.10.510.10">
    <property type="entry name" value="Transferase(Phosphotransferase) domain 1"/>
    <property type="match status" value="1"/>
</dbReference>
<dbReference type="PROSITE" id="PS50011">
    <property type="entry name" value="PROTEIN_KINASE_DOM"/>
    <property type="match status" value="1"/>
</dbReference>
<proteinExistence type="inferred from homology"/>
<evidence type="ECO:0000256" key="2">
    <source>
        <dbReference type="ARBA" id="ARBA00022553"/>
    </source>
</evidence>
<dbReference type="InterPro" id="IPR059233">
    <property type="entry name" value="MobB_NdrA/B/Cbk1"/>
</dbReference>
<evidence type="ECO:0000256" key="8">
    <source>
        <dbReference type="ARBA" id="ARBA00048679"/>
    </source>
</evidence>
<dbReference type="GO" id="GO:0005524">
    <property type="term" value="F:ATP binding"/>
    <property type="evidence" value="ECO:0007669"/>
    <property type="project" value="UniProtKB-UniRule"/>
</dbReference>
<evidence type="ECO:0000256" key="6">
    <source>
        <dbReference type="ARBA" id="ARBA00022840"/>
    </source>
</evidence>
<dbReference type="InterPro" id="IPR008271">
    <property type="entry name" value="Ser/Thr_kinase_AS"/>
</dbReference>
<evidence type="ECO:0000256" key="5">
    <source>
        <dbReference type="ARBA" id="ARBA00022777"/>
    </source>
</evidence>
<name>A0A9Q1QE33_9CARY</name>
<dbReference type="FunFam" id="1.10.510.10:FF:000042">
    <property type="entry name" value="Non-specific serine/threonine protein kinase"/>
    <property type="match status" value="1"/>
</dbReference>
<keyword evidence="6 9" id="KW-0067">ATP-binding</keyword>
<dbReference type="InterPro" id="IPR011009">
    <property type="entry name" value="Kinase-like_dom_sf"/>
</dbReference>
<organism evidence="12 13">
    <name type="scientific">Carnegiea gigantea</name>
    <dbReference type="NCBI Taxonomy" id="171969"/>
    <lineage>
        <taxon>Eukaryota</taxon>
        <taxon>Viridiplantae</taxon>
        <taxon>Streptophyta</taxon>
        <taxon>Embryophyta</taxon>
        <taxon>Tracheophyta</taxon>
        <taxon>Spermatophyta</taxon>
        <taxon>Magnoliopsida</taxon>
        <taxon>eudicotyledons</taxon>
        <taxon>Gunneridae</taxon>
        <taxon>Pentapetalae</taxon>
        <taxon>Caryophyllales</taxon>
        <taxon>Cactineae</taxon>
        <taxon>Cactaceae</taxon>
        <taxon>Cactoideae</taxon>
        <taxon>Echinocereeae</taxon>
        <taxon>Carnegiea</taxon>
    </lineage>
</organism>
<dbReference type="SMART" id="SM00220">
    <property type="entry name" value="S_TKc"/>
    <property type="match status" value="1"/>
</dbReference>
<keyword evidence="13" id="KW-1185">Reference proteome</keyword>